<feature type="domain" description="Capsule synthesis protein CapA" evidence="2">
    <location>
        <begin position="7"/>
        <end position="288"/>
    </location>
</feature>
<dbReference type="RefSeq" id="WP_379583660.1">
    <property type="nucleotide sequence ID" value="NZ_JBHSQW010000011.1"/>
</dbReference>
<dbReference type="Proteomes" id="UP001596302">
    <property type="component" value="Unassembled WGS sequence"/>
</dbReference>
<proteinExistence type="inferred from homology"/>
<accession>A0ABW1IZ61</accession>
<name>A0ABW1IZ61_9PSEU</name>
<protein>
    <submittedName>
        <fullName evidence="3">CapA family protein</fullName>
    </submittedName>
</protein>
<gene>
    <name evidence="3" type="ORF">ACFQE5_05965</name>
</gene>
<reference evidence="4" key="1">
    <citation type="journal article" date="2019" name="Int. J. Syst. Evol. Microbiol.">
        <title>The Global Catalogue of Microorganisms (GCM) 10K type strain sequencing project: providing services to taxonomists for standard genome sequencing and annotation.</title>
        <authorList>
            <consortium name="The Broad Institute Genomics Platform"/>
            <consortium name="The Broad Institute Genome Sequencing Center for Infectious Disease"/>
            <person name="Wu L."/>
            <person name="Ma J."/>
        </authorList>
    </citation>
    <scope>NUCLEOTIDE SEQUENCE [LARGE SCALE GENOMIC DNA]</scope>
    <source>
        <strain evidence="4">CCM 8391</strain>
    </source>
</reference>
<dbReference type="CDD" id="cd07381">
    <property type="entry name" value="MPP_CapA"/>
    <property type="match status" value="1"/>
</dbReference>
<evidence type="ECO:0000259" key="2">
    <source>
        <dbReference type="SMART" id="SM00854"/>
    </source>
</evidence>
<dbReference type="EMBL" id="JBHSQW010000011">
    <property type="protein sequence ID" value="MFC5993758.1"/>
    <property type="molecule type" value="Genomic_DNA"/>
</dbReference>
<dbReference type="PANTHER" id="PTHR33393:SF11">
    <property type="entry name" value="POLYGLUTAMINE SYNTHESIS ACCESSORY PROTEIN RV0574C-RELATED"/>
    <property type="match status" value="1"/>
</dbReference>
<comment type="similarity">
    <text evidence="1">Belongs to the CapA family.</text>
</comment>
<evidence type="ECO:0000313" key="4">
    <source>
        <dbReference type="Proteomes" id="UP001596302"/>
    </source>
</evidence>
<evidence type="ECO:0000256" key="1">
    <source>
        <dbReference type="ARBA" id="ARBA00005662"/>
    </source>
</evidence>
<keyword evidence="4" id="KW-1185">Reference proteome</keyword>
<dbReference type="SUPFAM" id="SSF56300">
    <property type="entry name" value="Metallo-dependent phosphatases"/>
    <property type="match status" value="1"/>
</dbReference>
<dbReference type="InterPro" id="IPR052169">
    <property type="entry name" value="CW_Biosynth-Accessory"/>
</dbReference>
<dbReference type="Pfam" id="PF09587">
    <property type="entry name" value="PGA_cap"/>
    <property type="match status" value="1"/>
</dbReference>
<dbReference type="SMART" id="SM00854">
    <property type="entry name" value="PGA_cap"/>
    <property type="match status" value="1"/>
</dbReference>
<dbReference type="PANTHER" id="PTHR33393">
    <property type="entry name" value="POLYGLUTAMINE SYNTHESIS ACCESSORY PROTEIN RV0574C-RELATED"/>
    <property type="match status" value="1"/>
</dbReference>
<evidence type="ECO:0000313" key="3">
    <source>
        <dbReference type="EMBL" id="MFC5993758.1"/>
    </source>
</evidence>
<dbReference type="InterPro" id="IPR019079">
    <property type="entry name" value="Capsule_synth_CapA"/>
</dbReference>
<dbReference type="Gene3D" id="3.60.21.10">
    <property type="match status" value="1"/>
</dbReference>
<sequence length="370" mass="40241">MPGEPITVVLCGDVMLGRGVDQILPHPGRPAVRERYVTDARCYVDLAESANGPIPRPVPFAWPWGDAIGMLDGIAPDVRVINLETGITRSRRFAPGKGIHYRMNPANIPCLALARPDVCALANNHVLDFGRRGLADTLDALAGAGLTSAGAGQGATQAWLPAAVPVDGRARVLVFSMGTASSGIPASWSAVGRRPGVAFLRELSDAAADQVLGRVRQHRTPRDIAVVSIHWGSNWGYDVSREQVRFAHRLVDGGVDLVHGHSSHHPRPIEVYRDKLILYGCGDFIDDYEGIGGFADYRDDLRLLYVAAVEPDTGVLVRLRMAPLQARRMRLRRAGVEDRRWLRGVLDAISREFGSGVELDADGMLVLHRP</sequence>
<organism evidence="3 4">
    <name type="scientific">Pseudonocardia hispaniensis</name>
    <dbReference type="NCBI Taxonomy" id="904933"/>
    <lineage>
        <taxon>Bacteria</taxon>
        <taxon>Bacillati</taxon>
        <taxon>Actinomycetota</taxon>
        <taxon>Actinomycetes</taxon>
        <taxon>Pseudonocardiales</taxon>
        <taxon>Pseudonocardiaceae</taxon>
        <taxon>Pseudonocardia</taxon>
    </lineage>
</organism>
<comment type="caution">
    <text evidence="3">The sequence shown here is derived from an EMBL/GenBank/DDBJ whole genome shotgun (WGS) entry which is preliminary data.</text>
</comment>
<dbReference type="InterPro" id="IPR029052">
    <property type="entry name" value="Metallo-depent_PP-like"/>
</dbReference>